<comment type="caution">
    <text evidence="8">The sequence shown here is derived from an EMBL/GenBank/DDBJ whole genome shotgun (WGS) entry which is preliminary data.</text>
</comment>
<gene>
    <name evidence="8" type="ORF">D0809_27055</name>
</gene>
<dbReference type="EMBL" id="QWDN01000527">
    <property type="protein sequence ID" value="TEB41136.1"/>
    <property type="molecule type" value="Genomic_DNA"/>
</dbReference>
<keyword evidence="4" id="KW-0808">Transferase</keyword>
<evidence type="ECO:0000256" key="5">
    <source>
        <dbReference type="ARBA" id="ARBA00022777"/>
    </source>
</evidence>
<dbReference type="InterPro" id="IPR036890">
    <property type="entry name" value="HATPase_C_sf"/>
</dbReference>
<feature type="domain" description="Histidine kinase" evidence="7">
    <location>
        <begin position="25"/>
        <end position="131"/>
    </location>
</feature>
<dbReference type="SUPFAM" id="SSF55874">
    <property type="entry name" value="ATPase domain of HSP90 chaperone/DNA topoisomerase II/histidine kinase"/>
    <property type="match status" value="1"/>
</dbReference>
<evidence type="ECO:0000256" key="3">
    <source>
        <dbReference type="ARBA" id="ARBA00022553"/>
    </source>
</evidence>
<feature type="non-terminal residue" evidence="8">
    <location>
        <position position="131"/>
    </location>
</feature>
<sequence length="131" mass="14874">YKKQLEIANFKTKNLLKSREQLISTVSHDLKTPLSTIVGYTELLGNSDVNTKQSYFVKNIKNSSEYISQLVQDLLDFSQIEAGKISIEKVPFLLPEVIEDAARNIQTVYKNKNIELIINIDEKLNTTIVGD</sequence>
<evidence type="ECO:0000256" key="6">
    <source>
        <dbReference type="ARBA" id="ARBA00023012"/>
    </source>
</evidence>
<protein>
    <recommendedName>
        <fullName evidence="2">histidine kinase</fullName>
        <ecNumber evidence="2">2.7.13.3</ecNumber>
    </recommendedName>
</protein>
<keyword evidence="6" id="KW-0902">Two-component regulatory system</keyword>
<dbReference type="InterPro" id="IPR003661">
    <property type="entry name" value="HisK_dim/P_dom"/>
</dbReference>
<dbReference type="InterPro" id="IPR036097">
    <property type="entry name" value="HisK_dim/P_sf"/>
</dbReference>
<reference evidence="8 9" key="1">
    <citation type="journal article" date="2018" name="Syst. Appl. Microbiol.">
        <title>Flavobacterium circumlabens sp. nov. and Flavobacterium cupreum sp. nov., two psychrotrophic species isolated from Antarctic environmental samples.</title>
        <authorList>
            <person name="Kralova S."/>
            <person name="Busse H.J."/>
            <person name="Svec P."/>
            <person name="Maslanova I."/>
            <person name="Stankova E."/>
            <person name="Bartak M."/>
            <person name="Sedlacek I."/>
        </authorList>
    </citation>
    <scope>NUCLEOTIDE SEQUENCE [LARGE SCALE GENOMIC DNA]</scope>
    <source>
        <strain evidence="8 9">CCM 8828</strain>
    </source>
</reference>
<dbReference type="RefSeq" id="WP_134092436.1">
    <property type="nucleotide sequence ID" value="NZ_QWDN01000527.1"/>
</dbReference>
<evidence type="ECO:0000259" key="7">
    <source>
        <dbReference type="PROSITE" id="PS50109"/>
    </source>
</evidence>
<evidence type="ECO:0000313" key="9">
    <source>
        <dbReference type="Proteomes" id="UP000298340"/>
    </source>
</evidence>
<dbReference type="EC" id="2.7.13.3" evidence="2"/>
<organism evidence="8 9">
    <name type="scientific">Flavobacterium circumlabens</name>
    <dbReference type="NCBI Taxonomy" id="2133765"/>
    <lineage>
        <taxon>Bacteria</taxon>
        <taxon>Pseudomonadati</taxon>
        <taxon>Bacteroidota</taxon>
        <taxon>Flavobacteriia</taxon>
        <taxon>Flavobacteriales</taxon>
        <taxon>Flavobacteriaceae</taxon>
        <taxon>Flavobacterium</taxon>
    </lineage>
</organism>
<evidence type="ECO:0000256" key="1">
    <source>
        <dbReference type="ARBA" id="ARBA00000085"/>
    </source>
</evidence>
<comment type="catalytic activity">
    <reaction evidence="1">
        <text>ATP + protein L-histidine = ADP + protein N-phospho-L-histidine.</text>
        <dbReference type="EC" id="2.7.13.3"/>
    </reaction>
</comment>
<dbReference type="Pfam" id="PF00512">
    <property type="entry name" value="HisKA"/>
    <property type="match status" value="1"/>
</dbReference>
<dbReference type="GO" id="GO:0000155">
    <property type="term" value="F:phosphorelay sensor kinase activity"/>
    <property type="evidence" value="ECO:0007669"/>
    <property type="project" value="InterPro"/>
</dbReference>
<dbReference type="InterPro" id="IPR050956">
    <property type="entry name" value="2C_system_His_kinase"/>
</dbReference>
<keyword evidence="5 8" id="KW-0418">Kinase</keyword>
<dbReference type="PANTHER" id="PTHR43719">
    <property type="entry name" value="TWO-COMPONENT HISTIDINE KINASE"/>
    <property type="match status" value="1"/>
</dbReference>
<evidence type="ECO:0000313" key="8">
    <source>
        <dbReference type="EMBL" id="TEB41136.1"/>
    </source>
</evidence>
<dbReference type="FunFam" id="1.10.287.130:FF:000001">
    <property type="entry name" value="Two-component sensor histidine kinase"/>
    <property type="match status" value="1"/>
</dbReference>
<dbReference type="SUPFAM" id="SSF47384">
    <property type="entry name" value="Homodimeric domain of signal transducing histidine kinase"/>
    <property type="match status" value="1"/>
</dbReference>
<dbReference type="InterPro" id="IPR005467">
    <property type="entry name" value="His_kinase_dom"/>
</dbReference>
<evidence type="ECO:0000256" key="4">
    <source>
        <dbReference type="ARBA" id="ARBA00022679"/>
    </source>
</evidence>
<dbReference type="AlphaFoldDB" id="A0A4Y7U3Z6"/>
<dbReference type="CDD" id="cd00082">
    <property type="entry name" value="HisKA"/>
    <property type="match status" value="1"/>
</dbReference>
<dbReference type="PROSITE" id="PS50109">
    <property type="entry name" value="HIS_KIN"/>
    <property type="match status" value="1"/>
</dbReference>
<dbReference type="Proteomes" id="UP000298340">
    <property type="component" value="Unassembled WGS sequence"/>
</dbReference>
<dbReference type="SMART" id="SM00388">
    <property type="entry name" value="HisKA"/>
    <property type="match status" value="1"/>
</dbReference>
<dbReference type="PANTHER" id="PTHR43719:SF28">
    <property type="entry name" value="PEROXIDE STRESS-ACTIVATED HISTIDINE KINASE MAK1-RELATED"/>
    <property type="match status" value="1"/>
</dbReference>
<proteinExistence type="predicted"/>
<name>A0A4Y7U3Z6_9FLAO</name>
<evidence type="ECO:0000256" key="2">
    <source>
        <dbReference type="ARBA" id="ARBA00012438"/>
    </source>
</evidence>
<feature type="non-terminal residue" evidence="8">
    <location>
        <position position="1"/>
    </location>
</feature>
<dbReference type="Gene3D" id="1.10.287.130">
    <property type="match status" value="1"/>
</dbReference>
<accession>A0A4Y7U3Z6</accession>
<keyword evidence="3" id="KW-0597">Phosphoprotein</keyword>